<gene>
    <name evidence="2" type="ORF">INR99_01135</name>
</gene>
<dbReference type="PANTHER" id="PTHR33525">
    <property type="match status" value="1"/>
</dbReference>
<dbReference type="PROSITE" id="PS51833">
    <property type="entry name" value="HDOD"/>
    <property type="match status" value="1"/>
</dbReference>
<dbReference type="Pfam" id="PF08668">
    <property type="entry name" value="HDOD"/>
    <property type="match status" value="1"/>
</dbReference>
<dbReference type="SUPFAM" id="SSF109604">
    <property type="entry name" value="HD-domain/PDEase-like"/>
    <property type="match status" value="1"/>
</dbReference>
<name>A0A8J7FYA9_9NEIS</name>
<dbReference type="RefSeq" id="WP_194114451.1">
    <property type="nucleotide sequence ID" value="NZ_JADFUA010000001.1"/>
</dbReference>
<feature type="domain" description="HDOD" evidence="1">
    <location>
        <begin position="108"/>
        <end position="297"/>
    </location>
</feature>
<evidence type="ECO:0000313" key="2">
    <source>
        <dbReference type="EMBL" id="MBE9607943.1"/>
    </source>
</evidence>
<dbReference type="EMBL" id="JADFUA010000001">
    <property type="protein sequence ID" value="MBE9607943.1"/>
    <property type="molecule type" value="Genomic_DNA"/>
</dbReference>
<dbReference type="AlphaFoldDB" id="A0A8J7FYA9"/>
<keyword evidence="3" id="KW-1185">Reference proteome</keyword>
<sequence>MALIHLHPLWDPAGQWQALFALCPREQQPWLAEQLADTPALHELPCYVPGALPDLPQLQNLQLQGKLWLGEGVRITGGYSTATFLQTLPAGSLCYGNGYLHAQHTLQGHPSQPALMHILSLVVDDADTRQLEEAFAHAPSLTVSLLKLVNSVGIGSRVEVTSIRHAITVLGRRQLQRWLQLLLYAEQFADSEGNRALMTGAALRAKRLEQWAERSWLNHPADSAFLIGMLSLLDRLFGVPLQELLAGLPLPPALRDALLAHEGELGRALLAAEALETASSTELPASSITPRAWLESEVAALGWARQLQTQGHTQRA</sequence>
<dbReference type="PANTHER" id="PTHR33525:SF4">
    <property type="entry name" value="CYCLIC DI-GMP PHOSPHODIESTERASE CDGJ"/>
    <property type="match status" value="1"/>
</dbReference>
<organism evidence="2 3">
    <name type="scientific">Chitinilyticum piscinae</name>
    <dbReference type="NCBI Taxonomy" id="2866724"/>
    <lineage>
        <taxon>Bacteria</taxon>
        <taxon>Pseudomonadati</taxon>
        <taxon>Pseudomonadota</taxon>
        <taxon>Betaproteobacteria</taxon>
        <taxon>Neisseriales</taxon>
        <taxon>Chitinibacteraceae</taxon>
        <taxon>Chitinilyticum</taxon>
    </lineage>
</organism>
<reference evidence="2 3" key="1">
    <citation type="submission" date="2020-10" db="EMBL/GenBank/DDBJ databases">
        <title>The genome sequence of Chitinilyticum litopenaei 4Y14.</title>
        <authorList>
            <person name="Liu Y."/>
        </authorList>
    </citation>
    <scope>NUCLEOTIDE SEQUENCE [LARGE SCALE GENOMIC DNA]</scope>
    <source>
        <strain evidence="2 3">4Y14</strain>
    </source>
</reference>
<protein>
    <submittedName>
        <fullName evidence="2">HDOD domain-containing protein</fullName>
    </submittedName>
</protein>
<dbReference type="Gene3D" id="1.10.3210.10">
    <property type="entry name" value="Hypothetical protein af1432"/>
    <property type="match status" value="1"/>
</dbReference>
<dbReference type="InterPro" id="IPR013976">
    <property type="entry name" value="HDOD"/>
</dbReference>
<proteinExistence type="predicted"/>
<dbReference type="InterPro" id="IPR052340">
    <property type="entry name" value="RNase_Y/CdgJ"/>
</dbReference>
<evidence type="ECO:0000259" key="1">
    <source>
        <dbReference type="PROSITE" id="PS51833"/>
    </source>
</evidence>
<comment type="caution">
    <text evidence="2">The sequence shown here is derived from an EMBL/GenBank/DDBJ whole genome shotgun (WGS) entry which is preliminary data.</text>
</comment>
<dbReference type="Proteomes" id="UP000604481">
    <property type="component" value="Unassembled WGS sequence"/>
</dbReference>
<evidence type="ECO:0000313" key="3">
    <source>
        <dbReference type="Proteomes" id="UP000604481"/>
    </source>
</evidence>
<accession>A0A8J7FYA9</accession>